<dbReference type="EC" id="2.7.7.7" evidence="11"/>
<reference evidence="13 14" key="1">
    <citation type="journal article" date="2015" name="Nature">
        <title>rRNA introns, odd ribosomes, and small enigmatic genomes across a large radiation of phyla.</title>
        <authorList>
            <person name="Brown C.T."/>
            <person name="Hug L.A."/>
            <person name="Thomas B.C."/>
            <person name="Sharon I."/>
            <person name="Castelle C.J."/>
            <person name="Singh A."/>
            <person name="Wilkins M.J."/>
            <person name="Williams K.H."/>
            <person name="Banfield J.F."/>
        </authorList>
    </citation>
    <scope>NUCLEOTIDE SEQUENCE [LARGE SCALE GENOMIC DNA]</scope>
</reference>
<evidence type="ECO:0000259" key="12">
    <source>
        <dbReference type="SMART" id="SM00382"/>
    </source>
</evidence>
<dbReference type="InterPro" id="IPR027417">
    <property type="entry name" value="P-loop_NTPase"/>
</dbReference>
<dbReference type="GO" id="GO:0006261">
    <property type="term" value="P:DNA-templated DNA replication"/>
    <property type="evidence" value="ECO:0007669"/>
    <property type="project" value="TreeGrafter"/>
</dbReference>
<keyword evidence="7" id="KW-0862">Zinc</keyword>
<dbReference type="InterPro" id="IPR050238">
    <property type="entry name" value="DNA_Rep/Repair_Clamp_Loader"/>
</dbReference>
<evidence type="ECO:0000256" key="2">
    <source>
        <dbReference type="ARBA" id="ARBA00022679"/>
    </source>
</evidence>
<comment type="similarity">
    <text evidence="1 11">Belongs to the DnaX/STICHEL family.</text>
</comment>
<dbReference type="CDD" id="cd18137">
    <property type="entry name" value="HLD_clamp_pol_III_gamma_tau"/>
    <property type="match status" value="1"/>
</dbReference>
<evidence type="ECO:0000313" key="14">
    <source>
        <dbReference type="Proteomes" id="UP000033869"/>
    </source>
</evidence>
<dbReference type="Pfam" id="PF13177">
    <property type="entry name" value="DNA_pol3_delta2"/>
    <property type="match status" value="1"/>
</dbReference>
<dbReference type="InterPro" id="IPR003593">
    <property type="entry name" value="AAA+_ATPase"/>
</dbReference>
<keyword evidence="9 11" id="KW-0239">DNA-directed DNA polymerase</keyword>
<dbReference type="GO" id="GO:0009360">
    <property type="term" value="C:DNA polymerase III complex"/>
    <property type="evidence" value="ECO:0007669"/>
    <property type="project" value="InterPro"/>
</dbReference>
<dbReference type="InterPro" id="IPR001270">
    <property type="entry name" value="ClpA/B"/>
</dbReference>
<evidence type="ECO:0000256" key="5">
    <source>
        <dbReference type="ARBA" id="ARBA00022723"/>
    </source>
</evidence>
<evidence type="ECO:0000256" key="9">
    <source>
        <dbReference type="ARBA" id="ARBA00022932"/>
    </source>
</evidence>
<evidence type="ECO:0000256" key="3">
    <source>
        <dbReference type="ARBA" id="ARBA00022695"/>
    </source>
</evidence>
<dbReference type="InterPro" id="IPR045085">
    <property type="entry name" value="HLD_clamp_pol_III_gamma_tau"/>
</dbReference>
<evidence type="ECO:0000256" key="4">
    <source>
        <dbReference type="ARBA" id="ARBA00022705"/>
    </source>
</evidence>
<dbReference type="Pfam" id="PF20964">
    <property type="entry name" value="DnaX_C"/>
    <property type="match status" value="1"/>
</dbReference>
<keyword evidence="3 11" id="KW-0548">Nucleotidyltransferase</keyword>
<sequence>MTTALYRKYRPGNFEEVTGQEHITKTLKNAIGMGQISHAYLFTGPRGVGKTSIARIFAKTINCKDIKKGEACNKCVMCKSFIDGKAIDMIEIDAASNRGIDEIRDLRDKIKFAPNQAKYKVFIIDEVHMLTKEAFNALLKTLEEPPAHAIFVLATTEIHKVPDTIISRCQRFDFERINTKLITARLEDISKKEGFEYELKALEMIAVEASGGLRDAISLLDQVSSFNAKKITEMEIKSIIGRADLEQIFNVALLMAKGKTKEPLDIINDLVLRGGDVNQFVKNLLEFLREVFLFKLARRESEKIPKEYLEKVSNATSERELIDILEILANVEKQSKLSSLPQLPLEIALVKIGMSIRGQIYEGIIEKKVSEKSSKEMITDTGSNKWEELLLEIKSSNHSVHAFLKAADPEIDKGVLVLAFLYQFHKERIEDVKNKMILEKAIAKVYGEPLRVKCVLKKGEKMKKEEDKKSDIVAKSIEIFGGEIVG</sequence>
<dbReference type="Gene3D" id="3.40.50.300">
    <property type="entry name" value="P-loop containing nucleotide triphosphate hydrolases"/>
    <property type="match status" value="1"/>
</dbReference>
<keyword evidence="2 11" id="KW-0808">Transferase</keyword>
<dbReference type="SUPFAM" id="SSF48019">
    <property type="entry name" value="post-AAA+ oligomerization domain-like"/>
    <property type="match status" value="1"/>
</dbReference>
<dbReference type="Gene3D" id="1.10.8.60">
    <property type="match status" value="1"/>
</dbReference>
<dbReference type="FunFam" id="3.40.50.300:FF:000014">
    <property type="entry name" value="DNA polymerase III subunit gamma/tau"/>
    <property type="match status" value="1"/>
</dbReference>
<dbReference type="SUPFAM" id="SSF52540">
    <property type="entry name" value="P-loop containing nucleoside triphosphate hydrolases"/>
    <property type="match status" value="1"/>
</dbReference>
<keyword evidence="8 11" id="KW-0067">ATP-binding</keyword>
<protein>
    <recommendedName>
        <fullName evidence="11">DNA polymerase III subunit gamma/tau</fullName>
        <ecNumber evidence="11">2.7.7.7</ecNumber>
    </recommendedName>
</protein>
<dbReference type="InterPro" id="IPR048448">
    <property type="entry name" value="DnaX-like_C"/>
</dbReference>
<dbReference type="Proteomes" id="UP000033869">
    <property type="component" value="Unassembled WGS sequence"/>
</dbReference>
<evidence type="ECO:0000256" key="1">
    <source>
        <dbReference type="ARBA" id="ARBA00006360"/>
    </source>
</evidence>
<dbReference type="PATRIC" id="fig|1618344.3.peg.326"/>
<proteinExistence type="inferred from homology"/>
<comment type="function">
    <text evidence="11">DNA polymerase III is a complex, multichain enzyme responsible for most of the replicative synthesis in bacteria. This DNA polymerase also exhibits 3' to 5' exonuclease activity.</text>
</comment>
<name>A0A0G0ZA29_UNCC2</name>
<dbReference type="GO" id="GO:0003677">
    <property type="term" value="F:DNA binding"/>
    <property type="evidence" value="ECO:0007669"/>
    <property type="project" value="InterPro"/>
</dbReference>
<dbReference type="Pfam" id="PF22608">
    <property type="entry name" value="DNAX_ATPase_lid"/>
    <property type="match status" value="1"/>
</dbReference>
<dbReference type="EMBL" id="LCBL01000001">
    <property type="protein sequence ID" value="KKS09908.1"/>
    <property type="molecule type" value="Genomic_DNA"/>
</dbReference>
<keyword evidence="5" id="KW-0479">Metal-binding</keyword>
<comment type="catalytic activity">
    <reaction evidence="10 11">
        <text>DNA(n) + a 2'-deoxyribonucleoside 5'-triphosphate = DNA(n+1) + diphosphate</text>
        <dbReference type="Rhea" id="RHEA:22508"/>
        <dbReference type="Rhea" id="RHEA-COMP:17339"/>
        <dbReference type="Rhea" id="RHEA-COMP:17340"/>
        <dbReference type="ChEBI" id="CHEBI:33019"/>
        <dbReference type="ChEBI" id="CHEBI:61560"/>
        <dbReference type="ChEBI" id="CHEBI:173112"/>
        <dbReference type="EC" id="2.7.7.7"/>
    </reaction>
</comment>
<evidence type="ECO:0000256" key="11">
    <source>
        <dbReference type="RuleBase" id="RU364063"/>
    </source>
</evidence>
<dbReference type="SMART" id="SM00382">
    <property type="entry name" value="AAA"/>
    <property type="match status" value="1"/>
</dbReference>
<dbReference type="PANTHER" id="PTHR11669:SF0">
    <property type="entry name" value="PROTEIN STICHEL-LIKE 2"/>
    <property type="match status" value="1"/>
</dbReference>
<evidence type="ECO:0000256" key="6">
    <source>
        <dbReference type="ARBA" id="ARBA00022741"/>
    </source>
</evidence>
<dbReference type="NCBIfam" id="NF004046">
    <property type="entry name" value="PRK05563.1"/>
    <property type="match status" value="1"/>
</dbReference>
<dbReference type="CDD" id="cd00009">
    <property type="entry name" value="AAA"/>
    <property type="match status" value="1"/>
</dbReference>
<dbReference type="PANTHER" id="PTHR11669">
    <property type="entry name" value="REPLICATION FACTOR C / DNA POLYMERASE III GAMMA-TAU SUBUNIT"/>
    <property type="match status" value="1"/>
</dbReference>
<evidence type="ECO:0000256" key="10">
    <source>
        <dbReference type="ARBA" id="ARBA00049244"/>
    </source>
</evidence>
<keyword evidence="4 11" id="KW-0235">DNA replication</keyword>
<dbReference type="InterPro" id="IPR022754">
    <property type="entry name" value="DNA_pol_III_gamma-3"/>
</dbReference>
<dbReference type="NCBIfam" id="TIGR02397">
    <property type="entry name" value="dnaX_nterm"/>
    <property type="match status" value="1"/>
</dbReference>
<feature type="domain" description="AAA+ ATPase" evidence="12">
    <location>
        <begin position="36"/>
        <end position="178"/>
    </location>
</feature>
<dbReference type="InterPro" id="IPR008921">
    <property type="entry name" value="DNA_pol3_clamp-load_cplx_C"/>
</dbReference>
<comment type="subunit">
    <text evidence="11">DNA polymerase III contains a core (composed of alpha, epsilon and theta chains) that associates with a tau subunit. This core dimerizes to form the POLIII' complex. PolIII' associates with the gamma complex (composed of gamma, delta, delta', psi and chi chains) and with the beta chain to form the complete DNA polymerase III complex.</text>
</comment>
<keyword evidence="6 11" id="KW-0547">Nucleotide-binding</keyword>
<dbReference type="AlphaFoldDB" id="A0A0G0ZA29"/>
<evidence type="ECO:0000256" key="7">
    <source>
        <dbReference type="ARBA" id="ARBA00022833"/>
    </source>
</evidence>
<accession>A0A0G0ZA29</accession>
<dbReference type="GO" id="GO:0046872">
    <property type="term" value="F:metal ion binding"/>
    <property type="evidence" value="ECO:0007669"/>
    <property type="project" value="UniProtKB-KW"/>
</dbReference>
<dbReference type="PRINTS" id="PR00300">
    <property type="entry name" value="CLPPROTEASEA"/>
</dbReference>
<dbReference type="GO" id="GO:0005524">
    <property type="term" value="F:ATP binding"/>
    <property type="evidence" value="ECO:0007669"/>
    <property type="project" value="UniProtKB-KW"/>
</dbReference>
<dbReference type="Gene3D" id="1.20.272.10">
    <property type="match status" value="1"/>
</dbReference>
<dbReference type="InterPro" id="IPR012763">
    <property type="entry name" value="DNA_pol_III_sug/sutau_N"/>
</dbReference>
<dbReference type="Pfam" id="PF12169">
    <property type="entry name" value="DNA_pol3_gamma3"/>
    <property type="match status" value="1"/>
</dbReference>
<comment type="caution">
    <text evidence="13">The sequence shown here is derived from an EMBL/GenBank/DDBJ whole genome shotgun (WGS) entry which is preliminary data.</text>
</comment>
<evidence type="ECO:0000313" key="13">
    <source>
        <dbReference type="EMBL" id="KKS09908.1"/>
    </source>
</evidence>
<dbReference type="GO" id="GO:0003887">
    <property type="term" value="F:DNA-directed DNA polymerase activity"/>
    <property type="evidence" value="ECO:0007669"/>
    <property type="project" value="UniProtKB-KW"/>
</dbReference>
<organism evidence="13 14">
    <name type="scientific">candidate division CPR2 bacterium GW2011_GWC1_41_48</name>
    <dbReference type="NCBI Taxonomy" id="1618344"/>
    <lineage>
        <taxon>Bacteria</taxon>
        <taxon>Bacteria division CPR2</taxon>
    </lineage>
</organism>
<evidence type="ECO:0000256" key="8">
    <source>
        <dbReference type="ARBA" id="ARBA00022840"/>
    </source>
</evidence>
<gene>
    <name evidence="11" type="primary">dnaX</name>
    <name evidence="13" type="ORF">UU65_C0001G0313</name>
</gene>